<name>A0A327X107_LARAB</name>
<dbReference type="OrthoDB" id="9797415at2"/>
<reference evidence="1 2" key="1">
    <citation type="submission" date="2018-06" db="EMBL/GenBank/DDBJ databases">
        <title>Genomic Encyclopedia of Archaeal and Bacterial Type Strains, Phase II (KMG-II): from individual species to whole genera.</title>
        <authorList>
            <person name="Goeker M."/>
        </authorList>
    </citation>
    <scope>NUCLEOTIDE SEQUENCE [LARGE SCALE GENOMIC DNA]</scope>
    <source>
        <strain evidence="1 2">DSM 21851</strain>
    </source>
</reference>
<dbReference type="RefSeq" id="WP_111627928.1">
    <property type="nucleotide sequence ID" value="NZ_QLMC01000002.1"/>
</dbReference>
<dbReference type="InterPro" id="IPR023198">
    <property type="entry name" value="PGP-like_dom2"/>
</dbReference>
<dbReference type="SFLD" id="SFLDG01129">
    <property type="entry name" value="C1.5:_HAD__Beta-PGM__Phosphata"/>
    <property type="match status" value="1"/>
</dbReference>
<dbReference type="InterPro" id="IPR036412">
    <property type="entry name" value="HAD-like_sf"/>
</dbReference>
<dbReference type="InterPro" id="IPR023214">
    <property type="entry name" value="HAD_sf"/>
</dbReference>
<dbReference type="Gene3D" id="1.10.150.240">
    <property type="entry name" value="Putative phosphatase, domain 2"/>
    <property type="match status" value="1"/>
</dbReference>
<dbReference type="Proteomes" id="UP000248790">
    <property type="component" value="Unassembled WGS sequence"/>
</dbReference>
<dbReference type="PANTHER" id="PTHR43611:SF3">
    <property type="entry name" value="FLAVIN MONONUCLEOTIDE HYDROLASE 1, CHLOROPLATIC"/>
    <property type="match status" value="1"/>
</dbReference>
<organism evidence="1 2">
    <name type="scientific">Larkinella arboricola</name>
    <dbReference type="NCBI Taxonomy" id="643671"/>
    <lineage>
        <taxon>Bacteria</taxon>
        <taxon>Pseudomonadati</taxon>
        <taxon>Bacteroidota</taxon>
        <taxon>Cytophagia</taxon>
        <taxon>Cytophagales</taxon>
        <taxon>Spirosomataceae</taxon>
        <taxon>Larkinella</taxon>
    </lineage>
</organism>
<dbReference type="Pfam" id="PF00702">
    <property type="entry name" value="Hydrolase"/>
    <property type="match status" value="1"/>
</dbReference>
<comment type="caution">
    <text evidence="1">The sequence shown here is derived from an EMBL/GenBank/DDBJ whole genome shotgun (WGS) entry which is preliminary data.</text>
</comment>
<dbReference type="SUPFAM" id="SSF56784">
    <property type="entry name" value="HAD-like"/>
    <property type="match status" value="1"/>
</dbReference>
<dbReference type="SFLD" id="SFLDS00003">
    <property type="entry name" value="Haloacid_Dehalogenase"/>
    <property type="match status" value="1"/>
</dbReference>
<evidence type="ECO:0000313" key="1">
    <source>
        <dbReference type="EMBL" id="RAK00161.1"/>
    </source>
</evidence>
<dbReference type="PRINTS" id="PR00413">
    <property type="entry name" value="HADHALOGNASE"/>
</dbReference>
<gene>
    <name evidence="1" type="ORF">LX87_01859</name>
</gene>
<accession>A0A327X107</accession>
<dbReference type="NCBIfam" id="TIGR01509">
    <property type="entry name" value="HAD-SF-IA-v3"/>
    <property type="match status" value="1"/>
</dbReference>
<dbReference type="EMBL" id="QLMC01000002">
    <property type="protein sequence ID" value="RAK00161.1"/>
    <property type="molecule type" value="Genomic_DNA"/>
</dbReference>
<dbReference type="InterPro" id="IPR006439">
    <property type="entry name" value="HAD-SF_hydro_IA"/>
</dbReference>
<dbReference type="Gene3D" id="3.40.50.1000">
    <property type="entry name" value="HAD superfamily/HAD-like"/>
    <property type="match status" value="1"/>
</dbReference>
<proteinExistence type="predicted"/>
<keyword evidence="2" id="KW-1185">Reference proteome</keyword>
<dbReference type="AlphaFoldDB" id="A0A327X107"/>
<dbReference type="PANTHER" id="PTHR43611">
    <property type="entry name" value="ALPHA-D-GLUCOSE 1-PHOSPHATE PHOSPHATASE"/>
    <property type="match status" value="1"/>
</dbReference>
<protein>
    <submittedName>
        <fullName evidence="1">Putative hydrolase of the HAD superfamily</fullName>
    </submittedName>
</protein>
<evidence type="ECO:0000313" key="2">
    <source>
        <dbReference type="Proteomes" id="UP000248790"/>
    </source>
</evidence>
<sequence length="218" mass="25611">MELTPIKFLFLDVGGVLLTNGWGHESRQRAAETFGFDYSEMDVLHDFIFDTYEMGRITLDEYLNTVVFNRPRDFTREDFKSFMFAQSLELPQILEWLVEWKKANPHIRIMSINNEGRELNEYRIKKFKLHRCFDAFISSCEVGMRKPDPGIFRLAMGLAQVRPEECLYFDDRLMLVGAARRLGIQALHHQTFEATKAILEKLNQEPINLHEFNGRNEV</sequence>
<dbReference type="GO" id="GO:0016787">
    <property type="term" value="F:hydrolase activity"/>
    <property type="evidence" value="ECO:0007669"/>
    <property type="project" value="UniProtKB-KW"/>
</dbReference>
<keyword evidence="1" id="KW-0378">Hydrolase</keyword>